<accession>A0A9D2GS88</accession>
<dbReference type="Proteomes" id="UP000824176">
    <property type="component" value="Unassembled WGS sequence"/>
</dbReference>
<name>A0A9D2GS88_9BACT</name>
<proteinExistence type="predicted"/>
<dbReference type="Pfam" id="PF13644">
    <property type="entry name" value="DKNYY"/>
    <property type="match status" value="4"/>
</dbReference>
<comment type="caution">
    <text evidence="1">The sequence shown here is derived from an EMBL/GenBank/DDBJ whole genome shotgun (WGS) entry which is preliminary data.</text>
</comment>
<dbReference type="AlphaFoldDB" id="A0A9D2GS88"/>
<protein>
    <submittedName>
        <fullName evidence="1">DKNYY domain-containing protein</fullName>
    </submittedName>
</protein>
<dbReference type="InterPro" id="IPR027375">
    <property type="entry name" value="DKNYY"/>
</dbReference>
<reference evidence="1" key="1">
    <citation type="journal article" date="2021" name="PeerJ">
        <title>Extensive microbial diversity within the chicken gut microbiome revealed by metagenomics and culture.</title>
        <authorList>
            <person name="Gilroy R."/>
            <person name="Ravi A."/>
            <person name="Getino M."/>
            <person name="Pursley I."/>
            <person name="Horton D.L."/>
            <person name="Alikhan N.F."/>
            <person name="Baker D."/>
            <person name="Gharbi K."/>
            <person name="Hall N."/>
            <person name="Watson M."/>
            <person name="Adriaenssens E.M."/>
            <person name="Foster-Nyarko E."/>
            <person name="Jarju S."/>
            <person name="Secka A."/>
            <person name="Antonio M."/>
            <person name="Oren A."/>
            <person name="Chaudhuri R.R."/>
            <person name="La Ragione R."/>
            <person name="Hildebrand F."/>
            <person name="Pallen M.J."/>
        </authorList>
    </citation>
    <scope>NUCLEOTIDE SEQUENCE</scope>
    <source>
        <strain evidence="1">ChiW4-1371</strain>
    </source>
</reference>
<sequence>MENNWIITAKIYISEADFKSWLTSSAKFVNQAELFNCDSDDPFVNTLLGGSIKAPYSSIANFFANELSEMVLSFDKESLLIYYNNETNTLDFAFEINRYNGFKAAVFNTAMLLSIASFKNNDTADICLISSKSLNNINYAIEITKNNLKIIKINDKNTVFPYKYSLIYDLMQKDDFLENYLQKDIYQLFNNFITKRLETDLEDIILFSSPEHPAVITPDAKYKTDGKHVLTDKGEIVPNASPVSFISLGVGYGSDKGKIYYGSMEVENADIASFFVLNYGYAKDKSYAYFQGQPICKLSCNFRVFKQGNGYATDNINVYYNGIMLENSNPMVFRLAGDVSYPDALFLAADNVCTYLDGQSIEHIDNETITNLGKNFFKDKNHVYYLTTPLNKLNPEEARVLNEYYIADKTKAYFCDKNGAVLIENVNPVGLRVRSRLASDNIHIYFKGRIIEGLDGSKTDIHYENFSGYLKDDKSVYYYMDKLDADPVSFKALDFGYGSDGKHLFFKDKIIKEGNFQSVISLFDSSVSDTSNTLTDSDIIELGSSYKRIKNKIYYSSILLDNADAETFSIVYVDTPNGKINTFFAKDKSNVYYKERLVEQADADTFCVLLHPDYNTIVDYIPRTAVDYKNAYFKEKIIPDVNPAMIYPFIIHRALQAGSNIIYKGQVIKNIDLDNFHQIEGDIYTDNKRVYYKILPIENINPEKVVILSNNYIKDDSELCYLEEDWEGYLTANTFTPHINSFDILPENSAFSFDRFKIYFKGKEIEGIDLTSISMIGDNYLQDKTNIYCGNVKLENADIGYFMLLGDGYASDGKNTFYQAKQLETQNMLHILGQGYATDGITFWLYGSVLSNPYEYQYITDILGQGFI</sequence>
<dbReference type="EMBL" id="DXAQ01000058">
    <property type="protein sequence ID" value="HIZ89037.1"/>
    <property type="molecule type" value="Genomic_DNA"/>
</dbReference>
<reference evidence="1" key="2">
    <citation type="submission" date="2021-04" db="EMBL/GenBank/DDBJ databases">
        <authorList>
            <person name="Gilroy R."/>
        </authorList>
    </citation>
    <scope>NUCLEOTIDE SEQUENCE</scope>
    <source>
        <strain evidence="1">ChiW4-1371</strain>
    </source>
</reference>
<evidence type="ECO:0000313" key="1">
    <source>
        <dbReference type="EMBL" id="HIZ89037.1"/>
    </source>
</evidence>
<evidence type="ECO:0000313" key="2">
    <source>
        <dbReference type="Proteomes" id="UP000824176"/>
    </source>
</evidence>
<organism evidence="1 2">
    <name type="scientific">Candidatus Mucispirillum faecigallinarum</name>
    <dbReference type="NCBI Taxonomy" id="2838699"/>
    <lineage>
        <taxon>Bacteria</taxon>
        <taxon>Pseudomonadati</taxon>
        <taxon>Deferribacterota</taxon>
        <taxon>Deferribacteres</taxon>
        <taxon>Deferribacterales</taxon>
        <taxon>Mucispirillaceae</taxon>
        <taxon>Mucispirillum</taxon>
    </lineage>
</organism>
<gene>
    <name evidence="1" type="ORF">H9804_03760</name>
</gene>